<dbReference type="Pfam" id="PF00005">
    <property type="entry name" value="ABC_tran"/>
    <property type="match status" value="2"/>
</dbReference>
<dbReference type="InterPro" id="IPR013563">
    <property type="entry name" value="Oligopep_ABC_C"/>
</dbReference>
<dbReference type="CDD" id="cd03257">
    <property type="entry name" value="ABC_NikE_OppD_transporters"/>
    <property type="match status" value="2"/>
</dbReference>
<comment type="similarity">
    <text evidence="2">Belongs to the ABC transporter superfamily.</text>
</comment>
<dbReference type="PANTHER" id="PTHR43297:SF2">
    <property type="entry name" value="DIPEPTIDE TRANSPORT ATP-BINDING PROTEIN DPPD"/>
    <property type="match status" value="1"/>
</dbReference>
<dbReference type="NCBIfam" id="NF008453">
    <property type="entry name" value="PRK11308.1"/>
    <property type="match status" value="2"/>
</dbReference>
<dbReference type="InterPro" id="IPR003439">
    <property type="entry name" value="ABC_transporter-like_ATP-bd"/>
</dbReference>
<proteinExistence type="inferred from homology"/>
<comment type="subunit">
    <text evidence="11">The complex is composed of two ATP-binding proteins (DppD and DppF), two transmembrane proteins (DppB and DppC) and a solute-binding protein (DppA1-A5). Five orthologous SBPs (DppA1-A5) are present in P.aeruginosa, which increases the substrate specificity of the DppBCDF transporter.</text>
</comment>
<keyword evidence="4" id="KW-1003">Cell membrane</keyword>
<dbReference type="FunFam" id="3.40.50.300:FF:000016">
    <property type="entry name" value="Oligopeptide ABC transporter ATP-binding component"/>
    <property type="match status" value="2"/>
</dbReference>
<keyword evidence="3" id="KW-0813">Transport</keyword>
<dbReference type="GO" id="GO:0015833">
    <property type="term" value="P:peptide transport"/>
    <property type="evidence" value="ECO:0007669"/>
    <property type="project" value="InterPro"/>
</dbReference>
<comment type="catalytic activity">
    <reaction evidence="9">
        <text>a dipeptide(out) + ATP + H2O = a dipeptide(in) + ADP + phosphate + H(+)</text>
        <dbReference type="Rhea" id="RHEA:23120"/>
        <dbReference type="ChEBI" id="CHEBI:15377"/>
        <dbReference type="ChEBI" id="CHEBI:15378"/>
        <dbReference type="ChEBI" id="CHEBI:30616"/>
        <dbReference type="ChEBI" id="CHEBI:43474"/>
        <dbReference type="ChEBI" id="CHEBI:90799"/>
        <dbReference type="ChEBI" id="CHEBI:456216"/>
        <dbReference type="EC" id="7.4.2.9"/>
    </reaction>
</comment>
<evidence type="ECO:0000256" key="8">
    <source>
        <dbReference type="ARBA" id="ARBA00038852"/>
    </source>
</evidence>
<feature type="domain" description="ABC transporter" evidence="12">
    <location>
        <begin position="17"/>
        <end position="265"/>
    </location>
</feature>
<evidence type="ECO:0000256" key="1">
    <source>
        <dbReference type="ARBA" id="ARBA00004417"/>
    </source>
</evidence>
<dbReference type="RefSeq" id="WP_048384036.1">
    <property type="nucleotide sequence ID" value="NZ_CP011494.1"/>
</dbReference>
<evidence type="ECO:0000256" key="5">
    <source>
        <dbReference type="ARBA" id="ARBA00022741"/>
    </source>
</evidence>
<dbReference type="SMART" id="SM00382">
    <property type="entry name" value="AAA"/>
    <property type="match status" value="2"/>
</dbReference>
<name>A0A0H4I8F7_9GAMM</name>
<dbReference type="InterPro" id="IPR017871">
    <property type="entry name" value="ABC_transporter-like_CS"/>
</dbReference>
<dbReference type="STRING" id="330734.ABA45_01900"/>
<reference evidence="13 14" key="1">
    <citation type="submission" date="2015-05" db="EMBL/GenBank/DDBJ databases">
        <title>Complete genome of Marinobacter psychrophilus strain 20041T isolated from sea-ice of the Canadian Basin.</title>
        <authorList>
            <person name="Song L."/>
            <person name="Ren L."/>
            <person name="Yu Y."/>
            <person name="Wang X."/>
        </authorList>
    </citation>
    <scope>NUCLEOTIDE SEQUENCE [LARGE SCALE GENOMIC DNA]</scope>
    <source>
        <strain evidence="13 14">20041</strain>
    </source>
</reference>
<dbReference type="PANTHER" id="PTHR43297">
    <property type="entry name" value="OLIGOPEPTIDE TRANSPORT ATP-BINDING PROTEIN APPD"/>
    <property type="match status" value="1"/>
</dbReference>
<comment type="subcellular location">
    <subcellularLocation>
        <location evidence="1">Cell inner membrane</location>
        <topology evidence="1">Peripheral membrane protein</topology>
    </subcellularLocation>
</comment>
<evidence type="ECO:0000256" key="6">
    <source>
        <dbReference type="ARBA" id="ARBA00022840"/>
    </source>
</evidence>
<dbReference type="InterPro" id="IPR027417">
    <property type="entry name" value="P-loop_NTPase"/>
</dbReference>
<evidence type="ECO:0000256" key="10">
    <source>
        <dbReference type="ARBA" id="ARBA00058018"/>
    </source>
</evidence>
<keyword evidence="6 13" id="KW-0067">ATP-binding</keyword>
<dbReference type="NCBIfam" id="NF007739">
    <property type="entry name" value="PRK10419.1"/>
    <property type="match status" value="2"/>
</dbReference>
<dbReference type="GO" id="GO:0016887">
    <property type="term" value="F:ATP hydrolysis activity"/>
    <property type="evidence" value="ECO:0007669"/>
    <property type="project" value="InterPro"/>
</dbReference>
<dbReference type="EC" id="7.4.2.9" evidence="8"/>
<evidence type="ECO:0000256" key="4">
    <source>
        <dbReference type="ARBA" id="ARBA00022475"/>
    </source>
</evidence>
<dbReference type="PATRIC" id="fig|330734.3.peg.415"/>
<keyword evidence="14" id="KW-1185">Reference proteome</keyword>
<dbReference type="EMBL" id="CP011494">
    <property type="protein sequence ID" value="AKO51332.1"/>
    <property type="molecule type" value="Genomic_DNA"/>
</dbReference>
<organism evidence="13 14">
    <name type="scientific">Marinobacter psychrophilus</name>
    <dbReference type="NCBI Taxonomy" id="330734"/>
    <lineage>
        <taxon>Bacteria</taxon>
        <taxon>Pseudomonadati</taxon>
        <taxon>Pseudomonadota</taxon>
        <taxon>Gammaproteobacteria</taxon>
        <taxon>Pseudomonadales</taxon>
        <taxon>Marinobacteraceae</taxon>
        <taxon>Marinobacter</taxon>
    </lineage>
</organism>
<evidence type="ECO:0000313" key="14">
    <source>
        <dbReference type="Proteomes" id="UP000036406"/>
    </source>
</evidence>
<gene>
    <name evidence="13" type="ORF">ABA45_01900</name>
</gene>
<comment type="function">
    <text evidence="10">Part of the ABC transporter DppABCDF involved in the uptake of various di/tripeptides. Is also involved in the uptake of phaseolotoxin, a toxic tripeptide inhibiting the enzyme ornithine carbamoyltransferase. Responsible for energy coupling to the transport system.</text>
</comment>
<dbReference type="Pfam" id="PF08352">
    <property type="entry name" value="oligo_HPY"/>
    <property type="match status" value="2"/>
</dbReference>
<evidence type="ECO:0000256" key="9">
    <source>
        <dbReference type="ARBA" id="ARBA00047356"/>
    </source>
</evidence>
<sequence>MSATKEVTGTARPLISVEKLSIEFGQGPDCKRVVDNLSFTLSRSETLCIAGESGSGKSLSALAIMGLLPKMARVPEGVILFNDKDLLSQSERHLQNLRGKEIGMIFQEPMTSLNPTMRIGDQMLETVRRHRLATGGGAQQHIRNMLDAVKIPRANDRVKQYPHELSGGLRQRVMIAMAMLCKPQVLIADEPTTALDVTIQAQILDLVRELQSEFGTAVLLITHDMGVVAEMADKVVVMNQGVVEETADIRKIFTNPDAAYTRKLLAAVPRLGTAPARPHPVFGEPVLEVRNLRVRYPMRRQGLFAPARELIAVEDISFTLHQGETLGIVGESGCGKSTTGRALMNMVDFEGEIRILDTDIQGLKGAALKKQRQDIQMVFQDPYAALNPRKNIAELVAEPLLIHGRGTPAERHSRVKELLAQVGLPDADTMTRYPHQFSGGQRQRICIARALALNPRIIVADEPVSALDVSVQAQVLDLLEQLQQEYELSYLFISHDMAVVERLCHRVAVMFAGRILEIGSREQVLNNPCHAYTKRLLAAVPIPALDSKLAPAVMSKDTETVDLIKPRGAVLQPIRYDQPEAGHFVAVAV</sequence>
<dbReference type="SUPFAM" id="SSF52540">
    <property type="entry name" value="P-loop containing nucleoside triphosphate hydrolases"/>
    <property type="match status" value="2"/>
</dbReference>
<dbReference type="Proteomes" id="UP000036406">
    <property type="component" value="Chromosome"/>
</dbReference>
<dbReference type="InterPro" id="IPR050388">
    <property type="entry name" value="ABC_Ni/Peptide_Import"/>
</dbReference>
<evidence type="ECO:0000256" key="2">
    <source>
        <dbReference type="ARBA" id="ARBA00005417"/>
    </source>
</evidence>
<evidence type="ECO:0000313" key="13">
    <source>
        <dbReference type="EMBL" id="AKO51332.1"/>
    </source>
</evidence>
<dbReference type="AlphaFoldDB" id="A0A0H4I8F7"/>
<protein>
    <recommendedName>
        <fullName evidence="8">ABC-type dipeptide transporter</fullName>
        <ecNumber evidence="8">7.4.2.9</ecNumber>
    </recommendedName>
</protein>
<evidence type="ECO:0000259" key="12">
    <source>
        <dbReference type="PROSITE" id="PS50893"/>
    </source>
</evidence>
<evidence type="ECO:0000256" key="11">
    <source>
        <dbReference type="ARBA" id="ARBA00065473"/>
    </source>
</evidence>
<keyword evidence="7" id="KW-0472">Membrane</keyword>
<dbReference type="PROSITE" id="PS00211">
    <property type="entry name" value="ABC_TRANSPORTER_1"/>
    <property type="match status" value="1"/>
</dbReference>
<evidence type="ECO:0000256" key="3">
    <source>
        <dbReference type="ARBA" id="ARBA00022448"/>
    </source>
</evidence>
<dbReference type="Gene3D" id="3.40.50.300">
    <property type="entry name" value="P-loop containing nucleotide triphosphate hydrolases"/>
    <property type="match status" value="2"/>
</dbReference>
<keyword evidence="5" id="KW-0547">Nucleotide-binding</keyword>
<accession>A0A0H4I8F7</accession>
<dbReference type="KEGG" id="mpq:ABA45_01900"/>
<dbReference type="InterPro" id="IPR003593">
    <property type="entry name" value="AAA+_ATPase"/>
</dbReference>
<feature type="domain" description="ABC transporter" evidence="12">
    <location>
        <begin position="298"/>
        <end position="537"/>
    </location>
</feature>
<dbReference type="GO" id="GO:0005524">
    <property type="term" value="F:ATP binding"/>
    <property type="evidence" value="ECO:0007669"/>
    <property type="project" value="UniProtKB-KW"/>
</dbReference>
<dbReference type="GO" id="GO:0055085">
    <property type="term" value="P:transmembrane transport"/>
    <property type="evidence" value="ECO:0007669"/>
    <property type="project" value="UniProtKB-ARBA"/>
</dbReference>
<dbReference type="GO" id="GO:0005886">
    <property type="term" value="C:plasma membrane"/>
    <property type="evidence" value="ECO:0007669"/>
    <property type="project" value="UniProtKB-SubCell"/>
</dbReference>
<dbReference type="PROSITE" id="PS50893">
    <property type="entry name" value="ABC_TRANSPORTER_2"/>
    <property type="match status" value="2"/>
</dbReference>
<evidence type="ECO:0000256" key="7">
    <source>
        <dbReference type="ARBA" id="ARBA00023136"/>
    </source>
</evidence>